<evidence type="ECO:0000313" key="2">
    <source>
        <dbReference type="EMBL" id="KAA5607480.1"/>
    </source>
</evidence>
<dbReference type="OrthoDB" id="8449317at2"/>
<feature type="transmembrane region" description="Helical" evidence="1">
    <location>
        <begin position="55"/>
        <end position="77"/>
    </location>
</feature>
<dbReference type="EMBL" id="VWPJ01000001">
    <property type="protein sequence ID" value="KAA5607480.1"/>
    <property type="molecule type" value="Genomic_DNA"/>
</dbReference>
<dbReference type="RefSeq" id="WP_150060613.1">
    <property type="nucleotide sequence ID" value="NZ_JACHII010000001.1"/>
</dbReference>
<organism evidence="2 3">
    <name type="scientific">Roseospira marina</name>
    <dbReference type="NCBI Taxonomy" id="140057"/>
    <lineage>
        <taxon>Bacteria</taxon>
        <taxon>Pseudomonadati</taxon>
        <taxon>Pseudomonadota</taxon>
        <taxon>Alphaproteobacteria</taxon>
        <taxon>Rhodospirillales</taxon>
        <taxon>Rhodospirillaceae</taxon>
        <taxon>Roseospira</taxon>
    </lineage>
</organism>
<keyword evidence="1" id="KW-0812">Transmembrane</keyword>
<evidence type="ECO:0000256" key="1">
    <source>
        <dbReference type="SAM" id="Phobius"/>
    </source>
</evidence>
<sequence length="82" mass="8600">MALPNHERNAILFVLRHVVYGAAAALTFGGCLLIWDVGGIGTLTLASDDWLLSMVLLFGGLFVTFGSLAIGVGVMSLGEDSF</sequence>
<protein>
    <submittedName>
        <fullName evidence="2">Uncharacterized protein</fullName>
    </submittedName>
</protein>
<reference evidence="2 3" key="1">
    <citation type="submission" date="2019-09" db="EMBL/GenBank/DDBJ databases">
        <title>Genome sequence of Roseospira marina, one of the more divergent members of the non-sulfur purple photosynthetic bacterial family, the Rhodospirillaceae.</title>
        <authorList>
            <person name="Meyer T."/>
            <person name="Kyndt J."/>
        </authorList>
    </citation>
    <scope>NUCLEOTIDE SEQUENCE [LARGE SCALE GENOMIC DNA]</scope>
    <source>
        <strain evidence="2 3">DSM 15113</strain>
    </source>
</reference>
<keyword evidence="1" id="KW-0472">Membrane</keyword>
<dbReference type="Proteomes" id="UP000324065">
    <property type="component" value="Unassembled WGS sequence"/>
</dbReference>
<gene>
    <name evidence="2" type="ORF">F1188_01570</name>
</gene>
<comment type="caution">
    <text evidence="2">The sequence shown here is derived from an EMBL/GenBank/DDBJ whole genome shotgun (WGS) entry which is preliminary data.</text>
</comment>
<accession>A0A5M6IGP7</accession>
<keyword evidence="3" id="KW-1185">Reference proteome</keyword>
<name>A0A5M6IGP7_9PROT</name>
<evidence type="ECO:0000313" key="3">
    <source>
        <dbReference type="Proteomes" id="UP000324065"/>
    </source>
</evidence>
<feature type="transmembrane region" description="Helical" evidence="1">
    <location>
        <begin position="12"/>
        <end position="35"/>
    </location>
</feature>
<dbReference type="AlphaFoldDB" id="A0A5M6IGP7"/>
<proteinExistence type="predicted"/>
<keyword evidence="1" id="KW-1133">Transmembrane helix</keyword>